<protein>
    <submittedName>
        <fullName evidence="1">Uncharacterized protein</fullName>
    </submittedName>
</protein>
<reference evidence="1" key="1">
    <citation type="submission" date="2022-08" db="UniProtKB">
        <authorList>
            <consortium name="EnsemblMetazoa"/>
        </authorList>
    </citation>
    <scope>IDENTIFICATION</scope>
</reference>
<proteinExistence type="predicted"/>
<dbReference type="AlphaFoldDB" id="A0A8W7PS43"/>
<evidence type="ECO:0000313" key="1">
    <source>
        <dbReference type="EnsemblMetazoa" id="ACOM036872-PA.1"/>
    </source>
</evidence>
<name>A0A8W7PS43_ANOCL</name>
<organism evidence="1">
    <name type="scientific">Anopheles coluzzii</name>
    <name type="common">African malaria mosquito</name>
    <dbReference type="NCBI Taxonomy" id="1518534"/>
    <lineage>
        <taxon>Eukaryota</taxon>
        <taxon>Metazoa</taxon>
        <taxon>Ecdysozoa</taxon>
        <taxon>Arthropoda</taxon>
        <taxon>Hexapoda</taxon>
        <taxon>Insecta</taxon>
        <taxon>Pterygota</taxon>
        <taxon>Neoptera</taxon>
        <taxon>Endopterygota</taxon>
        <taxon>Diptera</taxon>
        <taxon>Nematocera</taxon>
        <taxon>Culicoidea</taxon>
        <taxon>Culicidae</taxon>
        <taxon>Anophelinae</taxon>
        <taxon>Anopheles</taxon>
    </lineage>
</organism>
<dbReference type="VEuPathDB" id="VectorBase:ACON2_038555"/>
<dbReference type="Proteomes" id="UP000075882">
    <property type="component" value="Unassembled WGS sequence"/>
</dbReference>
<accession>A0A8W7PS43</accession>
<dbReference type="EnsemblMetazoa" id="ACOM036872-RA">
    <property type="protein sequence ID" value="ACOM036872-PA.1"/>
    <property type="gene ID" value="ACOM036872"/>
</dbReference>
<sequence length="69" mass="7833">MMSFLRMFDRTGKVLRAGQQRHFSIVGSPSVSAYLMQQHHPVKAQISIKSVIPWLGYRIIESASDEADK</sequence>